<comment type="caution">
    <text evidence="2">The sequence shown here is derived from an EMBL/GenBank/DDBJ whole genome shotgun (WGS) entry which is preliminary data.</text>
</comment>
<evidence type="ECO:0000313" key="3">
    <source>
        <dbReference type="Proteomes" id="UP000759443"/>
    </source>
</evidence>
<dbReference type="EMBL" id="JAGGJU010000011">
    <property type="protein sequence ID" value="MBP1852523.1"/>
    <property type="molecule type" value="Genomic_DNA"/>
</dbReference>
<organism evidence="2 3">
    <name type="scientific">Rhizobium halophytocola</name>
    <dbReference type="NCBI Taxonomy" id="735519"/>
    <lineage>
        <taxon>Bacteria</taxon>
        <taxon>Pseudomonadati</taxon>
        <taxon>Pseudomonadota</taxon>
        <taxon>Alphaproteobacteria</taxon>
        <taxon>Hyphomicrobiales</taxon>
        <taxon>Rhizobiaceae</taxon>
        <taxon>Rhizobium/Agrobacterium group</taxon>
        <taxon>Rhizobium</taxon>
    </lineage>
</organism>
<accession>A0ABS4E3M5</accession>
<gene>
    <name evidence="2" type="ORF">J2Z17_003980</name>
</gene>
<feature type="region of interest" description="Disordered" evidence="1">
    <location>
        <begin position="1"/>
        <end position="20"/>
    </location>
</feature>
<reference evidence="2 3" key="1">
    <citation type="submission" date="2021-03" db="EMBL/GenBank/DDBJ databases">
        <title>Genomic Encyclopedia of Type Strains, Phase IV (KMG-IV): sequencing the most valuable type-strain genomes for metagenomic binning, comparative biology and taxonomic classification.</title>
        <authorList>
            <person name="Goeker M."/>
        </authorList>
    </citation>
    <scope>NUCLEOTIDE SEQUENCE [LARGE SCALE GENOMIC DNA]</scope>
    <source>
        <strain evidence="2 3">DSM 21600</strain>
    </source>
</reference>
<keyword evidence="3" id="KW-1185">Reference proteome</keyword>
<name>A0ABS4E3M5_9HYPH</name>
<feature type="compositionally biased region" description="Polar residues" evidence="1">
    <location>
        <begin position="7"/>
        <end position="17"/>
    </location>
</feature>
<proteinExistence type="predicted"/>
<dbReference type="Proteomes" id="UP000759443">
    <property type="component" value="Unassembled WGS sequence"/>
</dbReference>
<sequence>RPDTTKHGNPSQHSSLWPPQRFGCHTLSTGPKAGSPVHIPFRSYDDFVHEVYATREDVVRWDEEATKIDSFYGDATPGFYASFEAIMNQYAFLIRCIEGEETMDEAITGLMRLSWEATYEKSLERGMALHPMFQFFVEVKEEAVSSNMLFGPGGRIREKEIAIALDSLKQRYSDVDEKSEEGFAIGKILLELNPFIYASLINGFRYKFTSAKQIYDFPSRYRDSLYKNRPLLDRMNRITDYIYSSNSIGTGVSLFYEHIDDYGSDLSVVS</sequence>
<evidence type="ECO:0000313" key="2">
    <source>
        <dbReference type="EMBL" id="MBP1852523.1"/>
    </source>
</evidence>
<evidence type="ECO:0000256" key="1">
    <source>
        <dbReference type="SAM" id="MobiDB-lite"/>
    </source>
</evidence>
<protein>
    <submittedName>
        <fullName evidence="2">Uncharacterized protein</fullName>
    </submittedName>
</protein>
<feature type="non-terminal residue" evidence="2">
    <location>
        <position position="1"/>
    </location>
</feature>